<feature type="domain" description="Histidine kinase" evidence="14">
    <location>
        <begin position="366"/>
        <end position="583"/>
    </location>
</feature>
<dbReference type="InterPro" id="IPR003660">
    <property type="entry name" value="HAMP_dom"/>
</dbReference>
<evidence type="ECO:0000313" key="16">
    <source>
        <dbReference type="EMBL" id="KUO95860.1"/>
    </source>
</evidence>
<evidence type="ECO:0000313" key="17">
    <source>
        <dbReference type="Proteomes" id="UP000053557"/>
    </source>
</evidence>
<dbReference type="PANTHER" id="PTHR42878:SF3">
    <property type="entry name" value="HISTIDINE PROTEIN KINASE SAES"/>
    <property type="match status" value="1"/>
</dbReference>
<dbReference type="SUPFAM" id="SSF55785">
    <property type="entry name" value="PYP-like sensor domain (PAS domain)"/>
    <property type="match status" value="1"/>
</dbReference>
<dbReference type="Gene3D" id="6.10.340.10">
    <property type="match status" value="1"/>
</dbReference>
<evidence type="ECO:0000256" key="5">
    <source>
        <dbReference type="ARBA" id="ARBA00022475"/>
    </source>
</evidence>
<keyword evidence="6" id="KW-0597">Phosphoprotein</keyword>
<dbReference type="CDD" id="cd16922">
    <property type="entry name" value="HATPase_EvgS-ArcB-TorS-like"/>
    <property type="match status" value="1"/>
</dbReference>
<keyword evidence="12 13" id="KW-0472">Membrane</keyword>
<evidence type="ECO:0000256" key="13">
    <source>
        <dbReference type="SAM" id="Phobius"/>
    </source>
</evidence>
<evidence type="ECO:0000256" key="10">
    <source>
        <dbReference type="ARBA" id="ARBA00022840"/>
    </source>
</evidence>
<sequence length="593" mass="67101">MIRRSVVLKLWLTIIVLVLMVLAILSLYLEQFLSSYVVMMQRRDLTSQAMVISELLKREPNQTLAYEIGSHIMTALHGQYDLVPPPQKSARSRTFLDALTPTEREHLLSGHPYVASGVPTLLPHASPNTVVYAVMPIHNEQHGLEAFLVITEMMDPKDDPSKVISNLITFAVILGTILTTGLAFVVSKNLSRPLIEMIDAAEEMARGKFDTRVRVVTQDEVGRLGYTFNHVAGELERTVRALTEEKEEIGGILGAMTDAVVAADVSGRLTLLNPSAEQWLRNLRSLSAEERPFALPEELIQMQRDTLDSRSRMTREFFWHGRHFIGSMTPLYQSDRPTVLRGTVTVLRDVTEERRLDRLRKDFIANVSHELRTPLALFQGYTEALLDDFGDDPEQRKEITQIIYEESLRMRRLVNELLDLAQLESGNFSMRFERMDLLVVMRRVARKYFSLYAERGLTLKLETELNSIFLCADADRIEQILTNLVDNALRHTKEGGVTIQVTKNETHLIIRVRDTGEGIPQEDVPFVFERFYKADKARTRSRGGTGLGLAITQNLIRAHGGEIGVESHLGIGTTFAIMMPLSLSRCQNESDET</sequence>
<dbReference type="SMART" id="SM00387">
    <property type="entry name" value="HATPase_c"/>
    <property type="match status" value="1"/>
</dbReference>
<dbReference type="InterPro" id="IPR050351">
    <property type="entry name" value="BphY/WalK/GraS-like"/>
</dbReference>
<dbReference type="GO" id="GO:0007234">
    <property type="term" value="P:osmosensory signaling via phosphorelay pathway"/>
    <property type="evidence" value="ECO:0007669"/>
    <property type="project" value="TreeGrafter"/>
</dbReference>
<feature type="transmembrane region" description="Helical" evidence="13">
    <location>
        <begin position="7"/>
        <end position="29"/>
    </location>
</feature>
<dbReference type="FunFam" id="3.30.565.10:FF:000023">
    <property type="entry name" value="PAS domain-containing sensor histidine kinase"/>
    <property type="match status" value="1"/>
</dbReference>
<dbReference type="SUPFAM" id="SSF158472">
    <property type="entry name" value="HAMP domain-like"/>
    <property type="match status" value="1"/>
</dbReference>
<reference evidence="16 17" key="1">
    <citation type="submission" date="2015-12" db="EMBL/GenBank/DDBJ databases">
        <title>Draft genome sequence of Acidibacillus ferrooxidans ITV001, isolated from a chalcopyrite acid mine drainage site in Brazil.</title>
        <authorList>
            <person name="Dall'Agnol H."/>
            <person name="Nancucheo I."/>
            <person name="Johnson B."/>
            <person name="Oliveira R."/>
            <person name="Leite L."/>
            <person name="Pylro V."/>
            <person name="Nunes G.L."/>
            <person name="Tzotzos G."/>
            <person name="Fernandes G.R."/>
            <person name="Dutra J."/>
            <person name="Orellana S.C."/>
            <person name="Oliveira G."/>
        </authorList>
    </citation>
    <scope>NUCLEOTIDE SEQUENCE [LARGE SCALE GENOMIC DNA]</scope>
    <source>
        <strain evidence="17">ITV01</strain>
    </source>
</reference>
<keyword evidence="9" id="KW-0418">Kinase</keyword>
<feature type="domain" description="HAMP" evidence="15">
    <location>
        <begin position="188"/>
        <end position="240"/>
    </location>
</feature>
<dbReference type="InterPro" id="IPR036890">
    <property type="entry name" value="HATPase_C_sf"/>
</dbReference>
<dbReference type="Pfam" id="PF00512">
    <property type="entry name" value="HisKA"/>
    <property type="match status" value="1"/>
</dbReference>
<dbReference type="GO" id="GO:0030295">
    <property type="term" value="F:protein kinase activator activity"/>
    <property type="evidence" value="ECO:0007669"/>
    <property type="project" value="TreeGrafter"/>
</dbReference>
<dbReference type="InterPro" id="IPR003594">
    <property type="entry name" value="HATPase_dom"/>
</dbReference>
<dbReference type="InterPro" id="IPR035965">
    <property type="entry name" value="PAS-like_dom_sf"/>
</dbReference>
<dbReference type="Proteomes" id="UP000053557">
    <property type="component" value="Unassembled WGS sequence"/>
</dbReference>
<comment type="caution">
    <text evidence="16">The sequence shown here is derived from an EMBL/GenBank/DDBJ whole genome shotgun (WGS) entry which is preliminary data.</text>
</comment>
<dbReference type="EMBL" id="LPVJ01000031">
    <property type="protein sequence ID" value="KUO95860.1"/>
    <property type="molecule type" value="Genomic_DNA"/>
</dbReference>
<dbReference type="GO" id="GO:0045121">
    <property type="term" value="C:membrane raft"/>
    <property type="evidence" value="ECO:0007669"/>
    <property type="project" value="UniProtKB-SubCell"/>
</dbReference>
<keyword evidence="17" id="KW-1185">Reference proteome</keyword>
<name>A0A101XQV7_9BACL</name>
<dbReference type="FunFam" id="1.10.287.130:FF:000001">
    <property type="entry name" value="Two-component sensor histidine kinase"/>
    <property type="match status" value="1"/>
</dbReference>
<dbReference type="InterPro" id="IPR004358">
    <property type="entry name" value="Sig_transdc_His_kin-like_C"/>
</dbReference>
<dbReference type="Pfam" id="PF02518">
    <property type="entry name" value="HATPase_c"/>
    <property type="match status" value="1"/>
</dbReference>
<accession>A0A101XQV7</accession>
<keyword evidence="11" id="KW-0902">Two-component regulatory system</keyword>
<dbReference type="Pfam" id="PF00672">
    <property type="entry name" value="HAMP"/>
    <property type="match status" value="1"/>
</dbReference>
<dbReference type="GO" id="GO:0000156">
    <property type="term" value="F:phosphorelay response regulator activity"/>
    <property type="evidence" value="ECO:0007669"/>
    <property type="project" value="TreeGrafter"/>
</dbReference>
<proteinExistence type="predicted"/>
<keyword evidence="13" id="KW-1133">Transmembrane helix</keyword>
<dbReference type="GO" id="GO:0005524">
    <property type="term" value="F:ATP binding"/>
    <property type="evidence" value="ECO:0007669"/>
    <property type="project" value="UniProtKB-KW"/>
</dbReference>
<organism evidence="16 17">
    <name type="scientific">Ferroacidibacillus organovorans</name>
    <dbReference type="NCBI Taxonomy" id="1765683"/>
    <lineage>
        <taxon>Bacteria</taxon>
        <taxon>Bacillati</taxon>
        <taxon>Bacillota</taxon>
        <taxon>Bacilli</taxon>
        <taxon>Bacillales</taxon>
        <taxon>Alicyclobacillaceae</taxon>
        <taxon>Ferroacidibacillus</taxon>
    </lineage>
</organism>
<dbReference type="PANTHER" id="PTHR42878">
    <property type="entry name" value="TWO-COMPONENT HISTIDINE KINASE"/>
    <property type="match status" value="1"/>
</dbReference>
<dbReference type="EC" id="2.7.13.3" evidence="4"/>
<evidence type="ECO:0000256" key="9">
    <source>
        <dbReference type="ARBA" id="ARBA00022777"/>
    </source>
</evidence>
<keyword evidence="10" id="KW-0067">ATP-binding</keyword>
<gene>
    <name evidence="16" type="ORF">ATW55_08990</name>
</gene>
<dbReference type="Gene3D" id="3.30.565.10">
    <property type="entry name" value="Histidine kinase-like ATPase, C-terminal domain"/>
    <property type="match status" value="1"/>
</dbReference>
<dbReference type="InterPro" id="IPR003661">
    <property type="entry name" value="HisK_dim/P_dom"/>
</dbReference>
<evidence type="ECO:0000256" key="12">
    <source>
        <dbReference type="ARBA" id="ARBA00023136"/>
    </source>
</evidence>
<dbReference type="SUPFAM" id="SSF55874">
    <property type="entry name" value="ATPase domain of HSP90 chaperone/DNA topoisomerase II/histidine kinase"/>
    <property type="match status" value="1"/>
</dbReference>
<feature type="transmembrane region" description="Helical" evidence="13">
    <location>
        <begin position="163"/>
        <end position="186"/>
    </location>
</feature>
<comment type="catalytic activity">
    <reaction evidence="1">
        <text>ATP + protein L-histidine = ADP + protein N-phospho-L-histidine.</text>
        <dbReference type="EC" id="2.7.13.3"/>
    </reaction>
</comment>
<keyword evidence="8" id="KW-0547">Nucleotide-binding</keyword>
<dbReference type="CDD" id="cd00082">
    <property type="entry name" value="HisKA"/>
    <property type="match status" value="1"/>
</dbReference>
<dbReference type="InterPro" id="IPR005467">
    <property type="entry name" value="His_kinase_dom"/>
</dbReference>
<evidence type="ECO:0000256" key="7">
    <source>
        <dbReference type="ARBA" id="ARBA00022679"/>
    </source>
</evidence>
<dbReference type="CDD" id="cd06225">
    <property type="entry name" value="HAMP"/>
    <property type="match status" value="1"/>
</dbReference>
<evidence type="ECO:0000256" key="3">
    <source>
        <dbReference type="ARBA" id="ARBA00004651"/>
    </source>
</evidence>
<keyword evidence="5" id="KW-1003">Cell membrane</keyword>
<dbReference type="Gene3D" id="1.10.287.130">
    <property type="match status" value="1"/>
</dbReference>
<dbReference type="InterPro" id="IPR036097">
    <property type="entry name" value="HisK_dim/P_sf"/>
</dbReference>
<dbReference type="PROSITE" id="PS50109">
    <property type="entry name" value="HIS_KIN"/>
    <property type="match status" value="1"/>
</dbReference>
<dbReference type="GO" id="GO:0005886">
    <property type="term" value="C:plasma membrane"/>
    <property type="evidence" value="ECO:0007669"/>
    <property type="project" value="UniProtKB-SubCell"/>
</dbReference>
<evidence type="ECO:0000256" key="8">
    <source>
        <dbReference type="ARBA" id="ARBA00022741"/>
    </source>
</evidence>
<evidence type="ECO:0000256" key="11">
    <source>
        <dbReference type="ARBA" id="ARBA00023012"/>
    </source>
</evidence>
<comment type="subcellular location">
    <subcellularLocation>
        <location evidence="3">Cell membrane</location>
        <topology evidence="3">Multi-pass membrane protein</topology>
    </subcellularLocation>
    <subcellularLocation>
        <location evidence="2">Membrane raft</location>
        <topology evidence="2">Multi-pass membrane protein</topology>
    </subcellularLocation>
</comment>
<dbReference type="GO" id="GO:0000155">
    <property type="term" value="F:phosphorelay sensor kinase activity"/>
    <property type="evidence" value="ECO:0007669"/>
    <property type="project" value="InterPro"/>
</dbReference>
<dbReference type="Gene3D" id="3.30.450.20">
    <property type="entry name" value="PAS domain"/>
    <property type="match status" value="1"/>
</dbReference>
<keyword evidence="7" id="KW-0808">Transferase</keyword>
<dbReference type="PROSITE" id="PS50885">
    <property type="entry name" value="HAMP"/>
    <property type="match status" value="1"/>
</dbReference>
<evidence type="ECO:0000259" key="15">
    <source>
        <dbReference type="PROSITE" id="PS50885"/>
    </source>
</evidence>
<dbReference type="SMART" id="SM00304">
    <property type="entry name" value="HAMP"/>
    <property type="match status" value="1"/>
</dbReference>
<evidence type="ECO:0000256" key="4">
    <source>
        <dbReference type="ARBA" id="ARBA00012438"/>
    </source>
</evidence>
<evidence type="ECO:0000256" key="6">
    <source>
        <dbReference type="ARBA" id="ARBA00022553"/>
    </source>
</evidence>
<dbReference type="AlphaFoldDB" id="A0A101XQV7"/>
<evidence type="ECO:0000256" key="1">
    <source>
        <dbReference type="ARBA" id="ARBA00000085"/>
    </source>
</evidence>
<keyword evidence="13" id="KW-0812">Transmembrane</keyword>
<dbReference type="PRINTS" id="PR00344">
    <property type="entry name" value="BCTRLSENSOR"/>
</dbReference>
<dbReference type="SUPFAM" id="SSF47384">
    <property type="entry name" value="Homodimeric domain of signal transducing histidine kinase"/>
    <property type="match status" value="1"/>
</dbReference>
<dbReference type="SMART" id="SM00388">
    <property type="entry name" value="HisKA"/>
    <property type="match status" value="1"/>
</dbReference>
<protein>
    <recommendedName>
        <fullName evidence="4">histidine kinase</fullName>
        <ecNumber evidence="4">2.7.13.3</ecNumber>
    </recommendedName>
</protein>
<evidence type="ECO:0000256" key="2">
    <source>
        <dbReference type="ARBA" id="ARBA00004314"/>
    </source>
</evidence>
<evidence type="ECO:0000259" key="14">
    <source>
        <dbReference type="PROSITE" id="PS50109"/>
    </source>
</evidence>
<dbReference type="OrthoDB" id="9813151at2"/>